<accession>A0A840CQT6</accession>
<comment type="caution">
    <text evidence="1">The sequence shown here is derived from an EMBL/GenBank/DDBJ whole genome shotgun (WGS) entry which is preliminary data.</text>
</comment>
<sequence>MSYELANAERCFEESAEPMMSYKLKYLIILCGLASLRENLSEVSGFCKLITVDR</sequence>
<proteinExistence type="predicted"/>
<organism evidence="1 2">
    <name type="scientific">Dysgonomonas hofstadii</name>
    <dbReference type="NCBI Taxonomy" id="637886"/>
    <lineage>
        <taxon>Bacteria</taxon>
        <taxon>Pseudomonadati</taxon>
        <taxon>Bacteroidota</taxon>
        <taxon>Bacteroidia</taxon>
        <taxon>Bacteroidales</taxon>
        <taxon>Dysgonomonadaceae</taxon>
        <taxon>Dysgonomonas</taxon>
    </lineage>
</organism>
<evidence type="ECO:0000313" key="2">
    <source>
        <dbReference type="Proteomes" id="UP000555103"/>
    </source>
</evidence>
<keyword evidence="2" id="KW-1185">Reference proteome</keyword>
<dbReference type="Proteomes" id="UP000555103">
    <property type="component" value="Unassembled WGS sequence"/>
</dbReference>
<dbReference type="RefSeq" id="WP_183307383.1">
    <property type="nucleotide sequence ID" value="NZ_JACIEP010000007.1"/>
</dbReference>
<dbReference type="EMBL" id="JACIEP010000007">
    <property type="protein sequence ID" value="MBB4036488.1"/>
    <property type="molecule type" value="Genomic_DNA"/>
</dbReference>
<reference evidence="1 2" key="1">
    <citation type="submission" date="2020-08" db="EMBL/GenBank/DDBJ databases">
        <title>Genomic Encyclopedia of Type Strains, Phase IV (KMG-IV): sequencing the most valuable type-strain genomes for metagenomic binning, comparative biology and taxonomic classification.</title>
        <authorList>
            <person name="Goeker M."/>
        </authorList>
    </citation>
    <scope>NUCLEOTIDE SEQUENCE [LARGE SCALE GENOMIC DNA]</scope>
    <source>
        <strain evidence="1 2">DSM 104969</strain>
    </source>
</reference>
<gene>
    <name evidence="1" type="ORF">GGR21_002390</name>
</gene>
<evidence type="ECO:0000313" key="1">
    <source>
        <dbReference type="EMBL" id="MBB4036488.1"/>
    </source>
</evidence>
<dbReference type="AlphaFoldDB" id="A0A840CQT6"/>
<protein>
    <submittedName>
        <fullName evidence="1">Uncharacterized protein</fullName>
    </submittedName>
</protein>
<name>A0A840CQT6_9BACT</name>